<accession>A0A2N5ISL8</accession>
<dbReference type="RefSeq" id="WP_101625576.1">
    <property type="nucleotide sequence ID" value="NZ_CP071591.1"/>
</dbReference>
<evidence type="ECO:0000313" key="4">
    <source>
        <dbReference type="Proteomes" id="UP000663067"/>
    </source>
</evidence>
<sequence length="93" mass="11012">MVHQPPPDEYDHREEGCSLFEWPLSDEALHMGAGELLDSLIDTIRRLNVDPQWDRTLIFPRFDDVVVDRGRRQITARCMWKIKPDYQMKGTKK</sequence>
<gene>
    <name evidence="2" type="ORF">BLI708_04850</name>
    <name evidence="1" type="ORF">Tam1G_0809</name>
</gene>
<evidence type="ECO:0000313" key="2">
    <source>
        <dbReference type="EMBL" id="QSY58594.1"/>
    </source>
</evidence>
<reference evidence="1 3" key="1">
    <citation type="submission" date="2017-07" db="EMBL/GenBank/DDBJ databases">
        <title>Bifidobacterium novel species.</title>
        <authorList>
            <person name="Lugli G.A."/>
            <person name="Milani C."/>
            <person name="Duranti S."/>
            <person name="Mangifesta M."/>
        </authorList>
    </citation>
    <scope>NUCLEOTIDE SEQUENCE [LARGE SCALE GENOMIC DNA]</scope>
    <source>
        <strain evidence="1 3">45</strain>
    </source>
</reference>
<dbReference type="Proteomes" id="UP000663067">
    <property type="component" value="Chromosome"/>
</dbReference>
<dbReference type="EMBL" id="CP071591">
    <property type="protein sequence ID" value="QSY58594.1"/>
    <property type="molecule type" value="Genomic_DNA"/>
</dbReference>
<organism evidence="1 3">
    <name type="scientific">Bifidobacterium imperatoris</name>
    <dbReference type="NCBI Taxonomy" id="2020965"/>
    <lineage>
        <taxon>Bacteria</taxon>
        <taxon>Bacillati</taxon>
        <taxon>Actinomycetota</taxon>
        <taxon>Actinomycetes</taxon>
        <taxon>Bifidobacteriales</taxon>
        <taxon>Bifidobacteriaceae</taxon>
        <taxon>Bifidobacterium</taxon>
    </lineage>
</organism>
<evidence type="ECO:0000313" key="3">
    <source>
        <dbReference type="Proteomes" id="UP000234855"/>
    </source>
</evidence>
<evidence type="ECO:0000313" key="1">
    <source>
        <dbReference type="EMBL" id="PLS24953.1"/>
    </source>
</evidence>
<dbReference type="AlphaFoldDB" id="A0A2N5ISL8"/>
<dbReference type="EMBL" id="NMWV01000011">
    <property type="protein sequence ID" value="PLS24953.1"/>
    <property type="molecule type" value="Genomic_DNA"/>
</dbReference>
<proteinExistence type="predicted"/>
<name>A0A2N5ISL8_9BIFI</name>
<protein>
    <submittedName>
        <fullName evidence="1">Uncharacterized protein</fullName>
    </submittedName>
</protein>
<keyword evidence="4" id="KW-1185">Reference proteome</keyword>
<dbReference type="Proteomes" id="UP000234855">
    <property type="component" value="Unassembled WGS sequence"/>
</dbReference>
<reference evidence="2 4" key="2">
    <citation type="submission" date="2021-03" db="EMBL/GenBank/DDBJ databases">
        <title>Genome sequencing of Bifidobacterium imperatoris JCM 32708.</title>
        <authorList>
            <person name="Kim J."/>
        </authorList>
    </citation>
    <scope>NUCLEOTIDE SEQUENCE [LARGE SCALE GENOMIC DNA]</scope>
    <source>
        <strain evidence="2 4">JCM 32708</strain>
    </source>
</reference>